<dbReference type="CDD" id="cd03028">
    <property type="entry name" value="GRX_PICOT_like"/>
    <property type="match status" value="1"/>
</dbReference>
<dbReference type="InterPro" id="IPR004480">
    <property type="entry name" value="Monothiol_GRX-rel"/>
</dbReference>
<evidence type="ECO:0000256" key="3">
    <source>
        <dbReference type="ARBA" id="ARBA00023004"/>
    </source>
</evidence>
<keyword evidence="3" id="KW-0408">Iron</keyword>
<evidence type="ECO:0000256" key="6">
    <source>
        <dbReference type="ARBA" id="ARBA00068246"/>
    </source>
</evidence>
<dbReference type="PANTHER" id="PTHR10293">
    <property type="entry name" value="GLUTAREDOXIN FAMILY MEMBER"/>
    <property type="match status" value="1"/>
</dbReference>
<evidence type="ECO:0000256" key="4">
    <source>
        <dbReference type="ARBA" id="ARBA00023014"/>
    </source>
</evidence>
<evidence type="ECO:0000256" key="1">
    <source>
        <dbReference type="ARBA" id="ARBA00022714"/>
    </source>
</evidence>
<reference evidence="8" key="1">
    <citation type="journal article" date="2022" name="Proc. Natl. Acad. Sci. U.S.A.">
        <title>Life cycle and functional genomics of the unicellular red alga Galdieria for elucidating algal and plant evolution and industrial use.</title>
        <authorList>
            <person name="Hirooka S."/>
            <person name="Itabashi T."/>
            <person name="Ichinose T.M."/>
            <person name="Onuma R."/>
            <person name="Fujiwara T."/>
            <person name="Yamashita S."/>
            <person name="Jong L.W."/>
            <person name="Tomita R."/>
            <person name="Iwane A.H."/>
            <person name="Miyagishima S.Y."/>
        </authorList>
    </citation>
    <scope>NUCLEOTIDE SEQUENCE</scope>
    <source>
        <strain evidence="8">NBRC 102759</strain>
    </source>
</reference>
<keyword evidence="4" id="KW-0411">Iron-sulfur</keyword>
<dbReference type="NCBIfam" id="TIGR00365">
    <property type="entry name" value="Grx4 family monothiol glutaredoxin"/>
    <property type="match status" value="1"/>
</dbReference>
<dbReference type="FunFam" id="3.40.30.10:FF:000005">
    <property type="entry name" value="Glutaredoxin 5"/>
    <property type="match status" value="1"/>
</dbReference>
<evidence type="ECO:0000313" key="8">
    <source>
        <dbReference type="EMBL" id="GJQ14428.1"/>
    </source>
</evidence>
<dbReference type="GO" id="GO:0046872">
    <property type="term" value="F:metal ion binding"/>
    <property type="evidence" value="ECO:0007669"/>
    <property type="project" value="UniProtKB-KW"/>
</dbReference>
<name>A0A9C7Q0U7_9RHOD</name>
<dbReference type="Proteomes" id="UP001061958">
    <property type="component" value="Unassembled WGS sequence"/>
</dbReference>
<organism evidence="8 9">
    <name type="scientific">Galdieria partita</name>
    <dbReference type="NCBI Taxonomy" id="83374"/>
    <lineage>
        <taxon>Eukaryota</taxon>
        <taxon>Rhodophyta</taxon>
        <taxon>Bangiophyceae</taxon>
        <taxon>Galdieriales</taxon>
        <taxon>Galdieriaceae</taxon>
        <taxon>Galdieria</taxon>
    </lineage>
</organism>
<accession>A0A9C7Q0U7</accession>
<dbReference type="PROSITE" id="PS51354">
    <property type="entry name" value="GLUTAREDOXIN_2"/>
    <property type="match status" value="1"/>
</dbReference>
<dbReference type="InterPro" id="IPR002109">
    <property type="entry name" value="Glutaredoxin"/>
</dbReference>
<dbReference type="PANTHER" id="PTHR10293:SF72">
    <property type="entry name" value="MONOTHIOL GLUTAREDOXIN-S14, CHLOROPLASTIC"/>
    <property type="match status" value="1"/>
</dbReference>
<evidence type="ECO:0000313" key="9">
    <source>
        <dbReference type="Proteomes" id="UP001061958"/>
    </source>
</evidence>
<dbReference type="GO" id="GO:0051537">
    <property type="term" value="F:2 iron, 2 sulfur cluster binding"/>
    <property type="evidence" value="ECO:0007669"/>
    <property type="project" value="UniProtKB-KW"/>
</dbReference>
<evidence type="ECO:0000259" key="7">
    <source>
        <dbReference type="Pfam" id="PF00462"/>
    </source>
</evidence>
<dbReference type="Gene3D" id="3.40.30.10">
    <property type="entry name" value="Glutaredoxin"/>
    <property type="match status" value="1"/>
</dbReference>
<dbReference type="EMBL" id="BQMJ01000055">
    <property type="protein sequence ID" value="GJQ14428.1"/>
    <property type="molecule type" value="Genomic_DNA"/>
</dbReference>
<dbReference type="OrthoDB" id="415696at2759"/>
<evidence type="ECO:0000256" key="2">
    <source>
        <dbReference type="ARBA" id="ARBA00022723"/>
    </source>
</evidence>
<dbReference type="InterPro" id="IPR033658">
    <property type="entry name" value="GRX_PICOT-like"/>
</dbReference>
<dbReference type="Pfam" id="PF00462">
    <property type="entry name" value="Glutaredoxin"/>
    <property type="match status" value="1"/>
</dbReference>
<keyword evidence="1" id="KW-0001">2Fe-2S</keyword>
<proteinExistence type="predicted"/>
<keyword evidence="2" id="KW-0479">Metal-binding</keyword>
<protein>
    <recommendedName>
        <fullName evidence="6">Uncharacterized monothiol glutaredoxin ycf64</fullName>
    </recommendedName>
</protein>
<evidence type="ECO:0000256" key="5">
    <source>
        <dbReference type="ARBA" id="ARBA00023284"/>
    </source>
</evidence>
<reference evidence="8" key="2">
    <citation type="submission" date="2022-01" db="EMBL/GenBank/DDBJ databases">
        <authorList>
            <person name="Hirooka S."/>
            <person name="Miyagishima S.Y."/>
        </authorList>
    </citation>
    <scope>NUCLEOTIDE SEQUENCE</scope>
    <source>
        <strain evidence="8">NBRC 102759</strain>
    </source>
</reference>
<dbReference type="InterPro" id="IPR036249">
    <property type="entry name" value="Thioredoxin-like_sf"/>
</dbReference>
<comment type="caution">
    <text evidence="8">The sequence shown here is derived from an EMBL/GenBank/DDBJ whole genome shotgun (WGS) entry which is preliminary data.</text>
</comment>
<dbReference type="SUPFAM" id="SSF52833">
    <property type="entry name" value="Thioredoxin-like"/>
    <property type="match status" value="1"/>
</dbReference>
<keyword evidence="9" id="KW-1185">Reference proteome</keyword>
<keyword evidence="5" id="KW-0676">Redox-active center</keyword>
<dbReference type="AlphaFoldDB" id="A0A9C7Q0U7"/>
<sequence length="205" mass="22832">MRFVSFLSLSNFSRFYSKSPVSRVVCKSIYHSSHYSISSEVANASPCSLRVCKSSLSLPLLRHRSGQYCLSSTSRFSKVDQDSDADFKPKIKKPVTAGIQDVIKQQVDNADVVLYMKGSPSSPMCGFSFKVVQILNSLGVEYQAYNVLADETLRQGIKDFSNWPTIPQLYVKGEFVGGCDIIENMYRSGELQALLSSYSRNTQSS</sequence>
<gene>
    <name evidence="8" type="ORF">GpartN1_g6219.t1</name>
</gene>
<feature type="domain" description="Glutaredoxin" evidence="7">
    <location>
        <begin position="112"/>
        <end position="176"/>
    </location>
</feature>